<comment type="subcellular location">
    <subcellularLocation>
        <location evidence="7">Cytoplasm</location>
    </subcellularLocation>
</comment>
<dbReference type="SUPFAM" id="SSF52402">
    <property type="entry name" value="Adenine nucleotide alpha hydrolases-like"/>
    <property type="match status" value="1"/>
</dbReference>
<evidence type="ECO:0000256" key="1">
    <source>
        <dbReference type="ARBA" id="ARBA00022490"/>
    </source>
</evidence>
<comment type="catalytic activity">
    <reaction evidence="6 7">
        <text>cytidine(34) in tRNA(Ile2) + L-lysine + ATP = lysidine(34) in tRNA(Ile2) + AMP + diphosphate + H(+)</text>
        <dbReference type="Rhea" id="RHEA:43744"/>
        <dbReference type="Rhea" id="RHEA-COMP:10625"/>
        <dbReference type="Rhea" id="RHEA-COMP:10670"/>
        <dbReference type="ChEBI" id="CHEBI:15378"/>
        <dbReference type="ChEBI" id="CHEBI:30616"/>
        <dbReference type="ChEBI" id="CHEBI:32551"/>
        <dbReference type="ChEBI" id="CHEBI:33019"/>
        <dbReference type="ChEBI" id="CHEBI:82748"/>
        <dbReference type="ChEBI" id="CHEBI:83665"/>
        <dbReference type="ChEBI" id="CHEBI:456215"/>
        <dbReference type="EC" id="6.3.4.19"/>
    </reaction>
</comment>
<dbReference type="Pfam" id="PF01171">
    <property type="entry name" value="ATP_bind_3"/>
    <property type="match status" value="1"/>
</dbReference>
<feature type="domain" description="tRNA(Ile)-lysidine synthase substrate-binding" evidence="9">
    <location>
        <begin position="223"/>
        <end position="283"/>
    </location>
</feature>
<accession>A0A917S552</accession>
<dbReference type="GO" id="GO:0005737">
    <property type="term" value="C:cytoplasm"/>
    <property type="evidence" value="ECO:0007669"/>
    <property type="project" value="UniProtKB-SubCell"/>
</dbReference>
<dbReference type="NCBIfam" id="TIGR02432">
    <property type="entry name" value="lysidine_TilS_N"/>
    <property type="match status" value="1"/>
</dbReference>
<comment type="similarity">
    <text evidence="7">Belongs to the tRNA(Ile)-lysidine synthase family.</text>
</comment>
<keyword evidence="11" id="KW-1185">Reference proteome</keyword>
<dbReference type="SUPFAM" id="SSF82829">
    <property type="entry name" value="MesJ substrate recognition domain-like"/>
    <property type="match status" value="1"/>
</dbReference>
<dbReference type="InterPro" id="IPR015262">
    <property type="entry name" value="tRNA_Ile_lys_synt_subst-bd"/>
</dbReference>
<dbReference type="EMBL" id="BMMZ01000003">
    <property type="protein sequence ID" value="GGL59256.1"/>
    <property type="molecule type" value="Genomic_DNA"/>
</dbReference>
<dbReference type="Gene3D" id="1.20.59.20">
    <property type="match status" value="1"/>
</dbReference>
<dbReference type="Pfam" id="PF09179">
    <property type="entry name" value="TilS"/>
    <property type="match status" value="1"/>
</dbReference>
<dbReference type="Proteomes" id="UP000613840">
    <property type="component" value="Unassembled WGS sequence"/>
</dbReference>
<evidence type="ECO:0000313" key="11">
    <source>
        <dbReference type="Proteomes" id="UP000613840"/>
    </source>
</evidence>
<evidence type="ECO:0000256" key="4">
    <source>
        <dbReference type="ARBA" id="ARBA00022741"/>
    </source>
</evidence>
<dbReference type="PANTHER" id="PTHR43033:SF1">
    <property type="entry name" value="TRNA(ILE)-LYSIDINE SYNTHASE-RELATED"/>
    <property type="match status" value="1"/>
</dbReference>
<evidence type="ECO:0000256" key="5">
    <source>
        <dbReference type="ARBA" id="ARBA00022840"/>
    </source>
</evidence>
<dbReference type="HAMAP" id="MF_01161">
    <property type="entry name" value="tRNA_Ile_lys_synt"/>
    <property type="match status" value="1"/>
</dbReference>
<evidence type="ECO:0000259" key="9">
    <source>
        <dbReference type="Pfam" id="PF09179"/>
    </source>
</evidence>
<sequence length="292" mass="30847">MVAAVSGGADSLALAFAVAYVCSSTEQPFAAVTVDHGLQDGSADRARAVRDQLVDLGYDDITITRVSVGTGSGPEAEARTARYAVLDHEAAGRGADLVLGHTLDDQAETVLLGLARGSGPRSLAGMSVRSGHRLRPLLGIRRARTRAACAELGLDFWDDPHNADPRFTRSRLRARVLPVLESELGPGIAEALARTADLVRADADLLDRLADDLLASARWGSDLDCAVLAGADAALQTRVIKSWLTSSGATETSYERIRAVAALITDWHGQGPIDLPGLTVQRRGTLLTPEPQ</sequence>
<evidence type="ECO:0000313" key="10">
    <source>
        <dbReference type="EMBL" id="GGL59256.1"/>
    </source>
</evidence>
<keyword evidence="5 7" id="KW-0067">ATP-binding</keyword>
<reference evidence="10" key="1">
    <citation type="journal article" date="2014" name="Int. J. Syst. Evol. Microbiol.">
        <title>Complete genome sequence of Corynebacterium casei LMG S-19264T (=DSM 44701T), isolated from a smear-ripened cheese.</title>
        <authorList>
            <consortium name="US DOE Joint Genome Institute (JGI-PGF)"/>
            <person name="Walter F."/>
            <person name="Albersmeier A."/>
            <person name="Kalinowski J."/>
            <person name="Ruckert C."/>
        </authorList>
    </citation>
    <scope>NUCLEOTIDE SEQUENCE</scope>
    <source>
        <strain evidence="10">CGMCC 4.7306</strain>
    </source>
</reference>
<dbReference type="CDD" id="cd01992">
    <property type="entry name" value="TilS_N"/>
    <property type="match status" value="1"/>
</dbReference>
<feature type="domain" description="tRNA(Ile)-lysidine/2-thiocytidine synthase N-terminal" evidence="8">
    <location>
        <begin position="2"/>
        <end position="174"/>
    </location>
</feature>
<dbReference type="GO" id="GO:0032267">
    <property type="term" value="F:tRNA(Ile)-lysidine synthase activity"/>
    <property type="evidence" value="ECO:0007669"/>
    <property type="project" value="UniProtKB-EC"/>
</dbReference>
<dbReference type="GO" id="GO:0005524">
    <property type="term" value="F:ATP binding"/>
    <property type="evidence" value="ECO:0007669"/>
    <property type="project" value="UniProtKB-UniRule"/>
</dbReference>
<reference evidence="10" key="2">
    <citation type="submission" date="2020-09" db="EMBL/GenBank/DDBJ databases">
        <authorList>
            <person name="Sun Q."/>
            <person name="Zhou Y."/>
        </authorList>
    </citation>
    <scope>NUCLEOTIDE SEQUENCE</scope>
    <source>
        <strain evidence="10">CGMCC 4.7306</strain>
    </source>
</reference>
<evidence type="ECO:0000256" key="2">
    <source>
        <dbReference type="ARBA" id="ARBA00022598"/>
    </source>
</evidence>
<dbReference type="InterPro" id="IPR012795">
    <property type="entry name" value="tRNA_Ile_lys_synt_N"/>
</dbReference>
<dbReference type="AlphaFoldDB" id="A0A917S552"/>
<dbReference type="InterPro" id="IPR012094">
    <property type="entry name" value="tRNA_Ile_lys_synt"/>
</dbReference>
<evidence type="ECO:0000256" key="3">
    <source>
        <dbReference type="ARBA" id="ARBA00022694"/>
    </source>
</evidence>
<comment type="domain">
    <text evidence="7">The N-terminal region contains the highly conserved SGGXDS motif, predicted to be a P-loop motif involved in ATP binding.</text>
</comment>
<name>A0A917S552_9ACTN</name>
<comment type="function">
    <text evidence="7">Ligates lysine onto the cytidine present at position 34 of the AUA codon-specific tRNA(Ile) that contains the anticodon CAU, in an ATP-dependent manner. Cytidine is converted to lysidine, thus changing the amino acid specificity of the tRNA from methionine to isoleucine.</text>
</comment>
<gene>
    <name evidence="10" type="primary">mesJ</name>
    <name evidence="7" type="synonym">tilS</name>
    <name evidence="10" type="ORF">GCM10011575_17230</name>
</gene>
<keyword evidence="4 7" id="KW-0547">Nucleotide-binding</keyword>
<feature type="binding site" evidence="7">
    <location>
        <begin position="6"/>
        <end position="11"/>
    </location>
    <ligand>
        <name>ATP</name>
        <dbReference type="ChEBI" id="CHEBI:30616"/>
    </ligand>
</feature>
<evidence type="ECO:0000259" key="8">
    <source>
        <dbReference type="Pfam" id="PF01171"/>
    </source>
</evidence>
<dbReference type="InterPro" id="IPR014729">
    <property type="entry name" value="Rossmann-like_a/b/a_fold"/>
</dbReference>
<dbReference type="GO" id="GO:0006400">
    <property type="term" value="P:tRNA modification"/>
    <property type="evidence" value="ECO:0007669"/>
    <property type="project" value="UniProtKB-UniRule"/>
</dbReference>
<dbReference type="PANTHER" id="PTHR43033">
    <property type="entry name" value="TRNA(ILE)-LYSIDINE SYNTHASE-RELATED"/>
    <property type="match status" value="1"/>
</dbReference>
<organism evidence="10 11">
    <name type="scientific">Microlunatus endophyticus</name>
    <dbReference type="NCBI Taxonomy" id="1716077"/>
    <lineage>
        <taxon>Bacteria</taxon>
        <taxon>Bacillati</taxon>
        <taxon>Actinomycetota</taxon>
        <taxon>Actinomycetes</taxon>
        <taxon>Propionibacteriales</taxon>
        <taxon>Propionibacteriaceae</taxon>
        <taxon>Microlunatus</taxon>
    </lineage>
</organism>
<keyword evidence="2 7" id="KW-0436">Ligase</keyword>
<keyword evidence="1 7" id="KW-0963">Cytoplasm</keyword>
<protein>
    <recommendedName>
        <fullName evidence="7">tRNA(Ile)-lysidine synthase</fullName>
        <ecNumber evidence="7">6.3.4.19</ecNumber>
    </recommendedName>
    <alternativeName>
        <fullName evidence="7">tRNA(Ile)-2-lysyl-cytidine synthase</fullName>
    </alternativeName>
    <alternativeName>
        <fullName evidence="7">tRNA(Ile)-lysidine synthetase</fullName>
    </alternativeName>
</protein>
<dbReference type="Gene3D" id="3.40.50.620">
    <property type="entry name" value="HUPs"/>
    <property type="match status" value="1"/>
</dbReference>
<keyword evidence="3 7" id="KW-0819">tRNA processing</keyword>
<comment type="caution">
    <text evidence="10">The sequence shown here is derived from an EMBL/GenBank/DDBJ whole genome shotgun (WGS) entry which is preliminary data.</text>
</comment>
<evidence type="ECO:0000256" key="6">
    <source>
        <dbReference type="ARBA" id="ARBA00048539"/>
    </source>
</evidence>
<dbReference type="InterPro" id="IPR011063">
    <property type="entry name" value="TilS/TtcA_N"/>
</dbReference>
<evidence type="ECO:0000256" key="7">
    <source>
        <dbReference type="HAMAP-Rule" id="MF_01161"/>
    </source>
</evidence>
<proteinExistence type="inferred from homology"/>
<dbReference type="EC" id="6.3.4.19" evidence="7"/>